<keyword evidence="5" id="KW-1185">Reference proteome</keyword>
<dbReference type="AlphaFoldDB" id="A0A261FRE5"/>
<name>A0A261FRE5_9BIFI</name>
<dbReference type="Proteomes" id="UP000216871">
    <property type="component" value="Unassembled WGS sequence"/>
</dbReference>
<dbReference type="InterPro" id="IPR025420">
    <property type="entry name" value="DUF4143"/>
</dbReference>
<proteinExistence type="predicted"/>
<dbReference type="InterPro" id="IPR035897">
    <property type="entry name" value="Toll_tir_struct_dom_sf"/>
</dbReference>
<dbReference type="PANTHER" id="PTHR43566:SF2">
    <property type="entry name" value="DUF4143 DOMAIN-CONTAINING PROTEIN"/>
    <property type="match status" value="1"/>
</dbReference>
<dbReference type="Pfam" id="PF13173">
    <property type="entry name" value="AAA_14"/>
    <property type="match status" value="1"/>
</dbReference>
<comment type="caution">
    <text evidence="4">The sequence shown here is derived from an EMBL/GenBank/DDBJ whole genome shotgun (WGS) entry which is preliminary data.</text>
</comment>
<evidence type="ECO:0000259" key="2">
    <source>
        <dbReference type="Pfam" id="PF13173"/>
    </source>
</evidence>
<dbReference type="Pfam" id="PF13635">
    <property type="entry name" value="DUF4143"/>
    <property type="match status" value="1"/>
</dbReference>
<feature type="coiled-coil region" evidence="1">
    <location>
        <begin position="638"/>
        <end position="672"/>
    </location>
</feature>
<evidence type="ECO:0000256" key="1">
    <source>
        <dbReference type="SAM" id="Coils"/>
    </source>
</evidence>
<evidence type="ECO:0000313" key="5">
    <source>
        <dbReference type="Proteomes" id="UP000216871"/>
    </source>
</evidence>
<organism evidence="4 5">
    <name type="scientific">Bifidobacterium myosotis</name>
    <dbReference type="NCBI Taxonomy" id="1630166"/>
    <lineage>
        <taxon>Bacteria</taxon>
        <taxon>Bacillati</taxon>
        <taxon>Actinomycetota</taxon>
        <taxon>Actinomycetes</taxon>
        <taxon>Bifidobacteriales</taxon>
        <taxon>Bifidobacteriaceae</taxon>
        <taxon>Bifidobacterium</taxon>
    </lineage>
</organism>
<accession>A0A261FRE5</accession>
<feature type="domain" description="DUF4143" evidence="3">
    <location>
        <begin position="261"/>
        <end position="404"/>
    </location>
</feature>
<feature type="domain" description="AAA" evidence="2">
    <location>
        <begin position="59"/>
        <end position="177"/>
    </location>
</feature>
<gene>
    <name evidence="4" type="ORF">BMYO_0241</name>
</gene>
<protein>
    <submittedName>
        <fullName evidence="4">ATPase, AAA superfamily</fullName>
    </submittedName>
</protein>
<dbReference type="InterPro" id="IPR011335">
    <property type="entry name" value="Restrct_endonuc-II-like"/>
</dbReference>
<dbReference type="EMBL" id="MWWW01000002">
    <property type="protein sequence ID" value="OZG61727.1"/>
    <property type="molecule type" value="Genomic_DNA"/>
</dbReference>
<reference evidence="4 5" key="1">
    <citation type="journal article" date="2017" name="BMC Genomics">
        <title>Comparative genomic and phylogenomic analyses of the Bifidobacteriaceae family.</title>
        <authorList>
            <person name="Lugli G.A."/>
            <person name="Milani C."/>
            <person name="Turroni F."/>
            <person name="Duranti S."/>
            <person name="Mancabelli L."/>
            <person name="Mangifesta M."/>
            <person name="Ferrario C."/>
            <person name="Modesto M."/>
            <person name="Mattarelli P."/>
            <person name="Jiri K."/>
            <person name="van Sinderen D."/>
            <person name="Ventura M."/>
        </authorList>
    </citation>
    <scope>NUCLEOTIDE SEQUENCE [LARGE SCALE GENOMIC DNA]</scope>
    <source>
        <strain evidence="4 5">DSM 100196</strain>
    </source>
</reference>
<evidence type="ECO:0000313" key="4">
    <source>
        <dbReference type="EMBL" id="OZG61727.1"/>
    </source>
</evidence>
<dbReference type="SUPFAM" id="SSF52980">
    <property type="entry name" value="Restriction endonuclease-like"/>
    <property type="match status" value="1"/>
</dbReference>
<sequence length="855" mass="96539">MRHRPNPPFKKTLFDKTQCIECCFFTASNVVFLNAMLYYSSMVKYISRPLAQTLKNTKAKVLVLEGARAVGKTMLVQRELPDYHYESLADESTYRYAKSHLQDWLESLPSGTIIDEAQRILGLPLAIKGIVDKTTDTATQFVLTGSASITRNGLDGQDPLTRRSRRFLLNPLTRHEYYGNAAVSIVDKLWSYTPNSDYRSATSTSDITRYMETGGFPSYIASNAFMTPAERRLAIQDDIDNVLGDTVLPDEHLDKSIATSVLQELLATPGGILNLKRTADLVHIDARTVERYVSIFVSRFLIRTLPNLKTTANRQVLARSKVHPLDTSFSIATFRRSGKNPDQDRVLFGQIFESYVVNQIVPEAQWSDKRPDAFYWRESGSKPKEVDLVLVRDNELIGIEVKSNSNVDRTDFAGLSQLRAKDSRFKRGYVVYCGQHIQKFANDMWAIPVSALWDSDGFTHNQNPYSTDNILEHTKLSERPNNTKMEALSESDYDANIFLSYSHNDNNYLDNAIVDFASNLVTAYRFQTGRELHLFADTDIHWGAEWRQVLDHNISKANILLAAVTPQYLGSNPCRQELLEFNARSGQHSGNKILSMIWQNIDAIPNSGNDPVLDIIHDKQFISVEDLTFEPSNTPSYKKRMAEIASKLKDVIDEQNNQIDQATNARIHLSSNTSSIDNRTNDFLSLMAEADKSADSLDEEMVIFTKSISNIIKRFSENPAPQNASATRLITWSNQIVDASENDVSSLNESTAHLSNIWSNYYIALQQYIDQVTYMPAGALRNQQINGLINNLDQLINSFTISDDIQHTASMITALGNLIRPLTPIMTSINNAFKFFSSIQMQATALRTRLNELSR</sequence>
<dbReference type="InterPro" id="IPR041682">
    <property type="entry name" value="AAA_14"/>
</dbReference>
<evidence type="ECO:0000259" key="3">
    <source>
        <dbReference type="Pfam" id="PF13635"/>
    </source>
</evidence>
<dbReference type="Gene3D" id="3.40.50.10140">
    <property type="entry name" value="Toll/interleukin-1 receptor homology (TIR) domain"/>
    <property type="match status" value="1"/>
</dbReference>
<dbReference type="SUPFAM" id="SSF52200">
    <property type="entry name" value="Toll/Interleukin receptor TIR domain"/>
    <property type="match status" value="1"/>
</dbReference>
<keyword evidence="1" id="KW-0175">Coiled coil</keyword>
<dbReference type="PANTHER" id="PTHR43566">
    <property type="entry name" value="CONSERVED PROTEIN"/>
    <property type="match status" value="1"/>
</dbReference>